<comment type="caution">
    <text evidence="7">The sequence shown here is derived from an EMBL/GenBank/DDBJ whole genome shotgun (WGS) entry which is preliminary data.</text>
</comment>
<dbReference type="CDD" id="cd07363">
    <property type="entry name" value="45_DOPA_Dioxygenase"/>
    <property type="match status" value="1"/>
</dbReference>
<dbReference type="InterPro" id="IPR004183">
    <property type="entry name" value="Xdiol_dOase_suB"/>
</dbReference>
<dbReference type="PIRSF" id="PIRSF006157">
    <property type="entry name" value="Doxgns_DODA"/>
    <property type="match status" value="1"/>
</dbReference>
<evidence type="ECO:0000256" key="5">
    <source>
        <dbReference type="ARBA" id="ARBA00023002"/>
    </source>
</evidence>
<protein>
    <submittedName>
        <fullName evidence="7">4,5-DOPA dioxygenase extradiol</fullName>
    </submittedName>
</protein>
<accession>A0A9P5K8Q0</accession>
<proteinExistence type="inferred from homology"/>
<dbReference type="Gene3D" id="3.40.830.10">
    <property type="entry name" value="LigB-like"/>
    <property type="match status" value="1"/>
</dbReference>
<evidence type="ECO:0000256" key="2">
    <source>
        <dbReference type="ARBA" id="ARBA00007581"/>
    </source>
</evidence>
<name>A0A9P5K8Q0_COLSI</name>
<gene>
    <name evidence="7" type="primary">DODA-2</name>
    <name evidence="7" type="ORF">CGCSCA2_v003512</name>
</gene>
<evidence type="ECO:0000256" key="4">
    <source>
        <dbReference type="ARBA" id="ARBA00022833"/>
    </source>
</evidence>
<keyword evidence="7" id="KW-0223">Dioxygenase</keyword>
<dbReference type="SUPFAM" id="SSF53213">
    <property type="entry name" value="LigB-like"/>
    <property type="match status" value="1"/>
</dbReference>
<dbReference type="EMBL" id="QPMT01000008">
    <property type="protein sequence ID" value="KAF4862483.1"/>
    <property type="molecule type" value="Genomic_DNA"/>
</dbReference>
<dbReference type="GO" id="GO:0008270">
    <property type="term" value="F:zinc ion binding"/>
    <property type="evidence" value="ECO:0007669"/>
    <property type="project" value="InterPro"/>
</dbReference>
<dbReference type="Proteomes" id="UP000711996">
    <property type="component" value="Unassembled WGS sequence"/>
</dbReference>
<keyword evidence="3" id="KW-0479">Metal-binding</keyword>
<dbReference type="OrthoDB" id="7396853at2759"/>
<evidence type="ECO:0000313" key="8">
    <source>
        <dbReference type="Proteomes" id="UP000711996"/>
    </source>
</evidence>
<comment type="similarity">
    <text evidence="2">Belongs to the DODA-type extradiol aromatic ring-opening dioxygenase family.</text>
</comment>
<comment type="cofactor">
    <cofactor evidence="1">
        <name>Zn(2+)</name>
        <dbReference type="ChEBI" id="CHEBI:29105"/>
    </cofactor>
</comment>
<evidence type="ECO:0000259" key="6">
    <source>
        <dbReference type="Pfam" id="PF02900"/>
    </source>
</evidence>
<keyword evidence="5" id="KW-0560">Oxidoreductase</keyword>
<dbReference type="GO" id="GO:0008198">
    <property type="term" value="F:ferrous iron binding"/>
    <property type="evidence" value="ECO:0007669"/>
    <property type="project" value="InterPro"/>
</dbReference>
<keyword evidence="8" id="KW-1185">Reference proteome</keyword>
<keyword evidence="4" id="KW-0862">Zinc</keyword>
<sequence>MATPGKTRAPSLFISHGAGPLPLILPDLEDYRQQVAKLGSRLDGVKGIILLSAHWESDEPEITALEDPGLYFDYGTVAGAQDLVPPEAYETNYPVLGNAALAMEINHRLLDCGFKPVLNHKRGLDHGVFVPLKIMRPEADIPVVQVSVLTGRNEEEATDKNLRLGRALEFFRDYGYAIMGSGGSYHDFDTTMAVFKGSGELPSGVEEFEDYLNATAAIPDAKAREKALQGWRDTPSSYVSHLQAEAEHFWPFLIAAGSGGDVAGRRILKLLSQGVPMSFFQW</sequence>
<organism evidence="7 8">
    <name type="scientific">Colletotrichum siamense</name>
    <name type="common">Anthracnose fungus</name>
    <dbReference type="NCBI Taxonomy" id="690259"/>
    <lineage>
        <taxon>Eukaryota</taxon>
        <taxon>Fungi</taxon>
        <taxon>Dikarya</taxon>
        <taxon>Ascomycota</taxon>
        <taxon>Pezizomycotina</taxon>
        <taxon>Sordariomycetes</taxon>
        <taxon>Hypocreomycetidae</taxon>
        <taxon>Glomerellales</taxon>
        <taxon>Glomerellaceae</taxon>
        <taxon>Colletotrichum</taxon>
        <taxon>Colletotrichum gloeosporioides species complex</taxon>
    </lineage>
</organism>
<dbReference type="GO" id="GO:0016702">
    <property type="term" value="F:oxidoreductase activity, acting on single donors with incorporation of molecular oxygen, incorporation of two atoms of oxygen"/>
    <property type="evidence" value="ECO:0007669"/>
    <property type="project" value="UniProtKB-ARBA"/>
</dbReference>
<reference evidence="7" key="1">
    <citation type="submission" date="2019-06" db="EMBL/GenBank/DDBJ databases">
        <authorList>
            <person name="Gan P."/>
            <person name="Shirasu K."/>
        </authorList>
    </citation>
    <scope>NUCLEOTIDE SEQUENCE [LARGE SCALE GENOMIC DNA]</scope>
    <source>
        <strain evidence="7">CAD2</strain>
    </source>
</reference>
<dbReference type="PANTHER" id="PTHR30096">
    <property type="entry name" value="4,5-DOPA DIOXYGENASE EXTRADIOL-LIKE PROTEIN"/>
    <property type="match status" value="1"/>
</dbReference>
<evidence type="ECO:0000256" key="3">
    <source>
        <dbReference type="ARBA" id="ARBA00022723"/>
    </source>
</evidence>
<dbReference type="Pfam" id="PF02900">
    <property type="entry name" value="LigB"/>
    <property type="match status" value="1"/>
</dbReference>
<evidence type="ECO:0000256" key="1">
    <source>
        <dbReference type="ARBA" id="ARBA00001947"/>
    </source>
</evidence>
<dbReference type="PANTHER" id="PTHR30096:SF0">
    <property type="entry name" value="4,5-DOPA DIOXYGENASE EXTRADIOL-LIKE PROTEIN"/>
    <property type="match status" value="1"/>
</dbReference>
<feature type="domain" description="Extradiol ring-cleavage dioxygenase class III enzyme subunit B" evidence="6">
    <location>
        <begin position="44"/>
        <end position="260"/>
    </location>
</feature>
<dbReference type="AlphaFoldDB" id="A0A9P5K8Q0"/>
<dbReference type="InterPro" id="IPR014436">
    <property type="entry name" value="Extradiol_dOase_DODA"/>
</dbReference>
<evidence type="ECO:0000313" key="7">
    <source>
        <dbReference type="EMBL" id="KAF4862483.1"/>
    </source>
</evidence>